<dbReference type="InterPro" id="IPR001789">
    <property type="entry name" value="Sig_transdc_resp-reg_receiver"/>
</dbReference>
<protein>
    <submittedName>
        <fullName evidence="10">DNA-binding response regulator</fullName>
    </submittedName>
</protein>
<evidence type="ECO:0000259" key="8">
    <source>
        <dbReference type="PROSITE" id="PS50110"/>
    </source>
</evidence>
<evidence type="ECO:0000256" key="5">
    <source>
        <dbReference type="ARBA" id="ARBA00023163"/>
    </source>
</evidence>
<dbReference type="Pfam" id="PF00486">
    <property type="entry name" value="Trans_reg_C"/>
    <property type="match status" value="1"/>
</dbReference>
<comment type="caution">
    <text evidence="10">The sequence shown here is derived from an EMBL/GenBank/DDBJ whole genome shotgun (WGS) entry which is preliminary data.</text>
</comment>
<dbReference type="Pfam" id="PF00072">
    <property type="entry name" value="Response_reg"/>
    <property type="match status" value="1"/>
</dbReference>
<dbReference type="Gene3D" id="1.10.10.10">
    <property type="entry name" value="Winged helix-like DNA-binding domain superfamily/Winged helix DNA-binding domain"/>
    <property type="match status" value="1"/>
</dbReference>
<dbReference type="PANTHER" id="PTHR48111">
    <property type="entry name" value="REGULATOR OF RPOS"/>
    <property type="match status" value="1"/>
</dbReference>
<dbReference type="SMART" id="SM00448">
    <property type="entry name" value="REC"/>
    <property type="match status" value="1"/>
</dbReference>
<evidence type="ECO:0000256" key="1">
    <source>
        <dbReference type="ARBA" id="ARBA00022553"/>
    </source>
</evidence>
<evidence type="ECO:0000256" key="7">
    <source>
        <dbReference type="PROSITE-ProRule" id="PRU01091"/>
    </source>
</evidence>
<feature type="modified residue" description="4-aspartylphosphate" evidence="6">
    <location>
        <position position="51"/>
    </location>
</feature>
<sequence>MRLLLVEDDTELSSSLHTRLKREGFAVDIASNGVDGEFMGDETPYDVVILDLGLPQRSGLEVLQHWRQRDNRVPVIILTARDAWHERVDGFKAGADDYLGKPFHFEELLVRVQALIRRHLQAAVPDQKLHCCGLQLDEEHQQVIAPDGEVFNLTGTEFRLLRYFMLHPGRILTKSRLTEHVYEQDFDRDSNVIEVYVRHLRRKLGDWRIQTRRGQGYIFIDPDKPEPPL</sequence>
<dbReference type="PROSITE" id="PS51755">
    <property type="entry name" value="OMPR_PHOB"/>
    <property type="match status" value="1"/>
</dbReference>
<dbReference type="PANTHER" id="PTHR48111:SF37">
    <property type="entry name" value="RESPONSE REGULATOR PROTEIN CARR"/>
    <property type="match status" value="1"/>
</dbReference>
<gene>
    <name evidence="10" type="ORF">BWK73_06390</name>
</gene>
<dbReference type="CDD" id="cd19934">
    <property type="entry name" value="REC_OmpR_EcPhoP-like"/>
    <property type="match status" value="1"/>
</dbReference>
<feature type="DNA-binding region" description="OmpR/PhoB-type" evidence="7">
    <location>
        <begin position="126"/>
        <end position="221"/>
    </location>
</feature>
<evidence type="ECO:0000259" key="9">
    <source>
        <dbReference type="PROSITE" id="PS51755"/>
    </source>
</evidence>
<reference evidence="10 11" key="1">
    <citation type="submission" date="2017-01" db="EMBL/GenBank/DDBJ databases">
        <title>Novel large sulfur bacteria in the metagenomes of groundwater-fed chemosynthetic microbial mats in the Lake Huron basin.</title>
        <authorList>
            <person name="Sharrar A.M."/>
            <person name="Flood B.E."/>
            <person name="Bailey J.V."/>
            <person name="Jones D.S."/>
            <person name="Biddanda B."/>
            <person name="Ruberg S.A."/>
            <person name="Marcus D.N."/>
            <person name="Dick G.J."/>
        </authorList>
    </citation>
    <scope>NUCLEOTIDE SEQUENCE [LARGE SCALE GENOMIC DNA]</scope>
    <source>
        <strain evidence="10">A8</strain>
    </source>
</reference>
<dbReference type="CDD" id="cd00383">
    <property type="entry name" value="trans_reg_C"/>
    <property type="match status" value="1"/>
</dbReference>
<feature type="domain" description="OmpR/PhoB-type" evidence="9">
    <location>
        <begin position="126"/>
        <end position="221"/>
    </location>
</feature>
<feature type="domain" description="Response regulatory" evidence="8">
    <location>
        <begin position="2"/>
        <end position="116"/>
    </location>
</feature>
<name>A0A1Y1QWS1_9GAMM</name>
<dbReference type="SUPFAM" id="SSF52172">
    <property type="entry name" value="CheY-like"/>
    <property type="match status" value="1"/>
</dbReference>
<dbReference type="InterPro" id="IPR036388">
    <property type="entry name" value="WH-like_DNA-bd_sf"/>
</dbReference>
<dbReference type="SUPFAM" id="SSF46894">
    <property type="entry name" value="C-terminal effector domain of the bipartite response regulators"/>
    <property type="match status" value="1"/>
</dbReference>
<evidence type="ECO:0000256" key="4">
    <source>
        <dbReference type="ARBA" id="ARBA00023125"/>
    </source>
</evidence>
<keyword evidence="3" id="KW-0805">Transcription regulation</keyword>
<dbReference type="Gene3D" id="3.40.50.2300">
    <property type="match status" value="1"/>
</dbReference>
<dbReference type="GO" id="GO:0005829">
    <property type="term" value="C:cytosol"/>
    <property type="evidence" value="ECO:0007669"/>
    <property type="project" value="TreeGrafter"/>
</dbReference>
<keyword evidence="5" id="KW-0804">Transcription</keyword>
<dbReference type="Proteomes" id="UP000192491">
    <property type="component" value="Unassembled WGS sequence"/>
</dbReference>
<dbReference type="FunFam" id="3.40.50.2300:FF:000002">
    <property type="entry name" value="DNA-binding response regulator PhoP"/>
    <property type="match status" value="1"/>
</dbReference>
<proteinExistence type="predicted"/>
<evidence type="ECO:0000313" key="10">
    <source>
        <dbReference type="EMBL" id="OQX15642.1"/>
    </source>
</evidence>
<dbReference type="GO" id="GO:0000976">
    <property type="term" value="F:transcription cis-regulatory region binding"/>
    <property type="evidence" value="ECO:0007669"/>
    <property type="project" value="TreeGrafter"/>
</dbReference>
<dbReference type="InterPro" id="IPR039420">
    <property type="entry name" value="WalR-like"/>
</dbReference>
<organism evidence="10 11">
    <name type="scientific">Thiothrix lacustris</name>
    <dbReference type="NCBI Taxonomy" id="525917"/>
    <lineage>
        <taxon>Bacteria</taxon>
        <taxon>Pseudomonadati</taxon>
        <taxon>Pseudomonadota</taxon>
        <taxon>Gammaproteobacteria</taxon>
        <taxon>Thiotrichales</taxon>
        <taxon>Thiotrichaceae</taxon>
        <taxon>Thiothrix</taxon>
    </lineage>
</organism>
<keyword evidence="4 7" id="KW-0238">DNA-binding</keyword>
<dbReference type="SMART" id="SM00862">
    <property type="entry name" value="Trans_reg_C"/>
    <property type="match status" value="1"/>
</dbReference>
<accession>A0A1Y1QWS1</accession>
<dbReference type="Gene3D" id="6.10.250.690">
    <property type="match status" value="1"/>
</dbReference>
<dbReference type="GO" id="GO:0032993">
    <property type="term" value="C:protein-DNA complex"/>
    <property type="evidence" value="ECO:0007669"/>
    <property type="project" value="TreeGrafter"/>
</dbReference>
<evidence type="ECO:0000256" key="6">
    <source>
        <dbReference type="PROSITE-ProRule" id="PRU00169"/>
    </source>
</evidence>
<dbReference type="InterPro" id="IPR001867">
    <property type="entry name" value="OmpR/PhoB-type_DNA-bd"/>
</dbReference>
<evidence type="ECO:0000313" key="11">
    <source>
        <dbReference type="Proteomes" id="UP000192491"/>
    </source>
</evidence>
<dbReference type="EMBL" id="MTEJ01000012">
    <property type="protein sequence ID" value="OQX15642.1"/>
    <property type="molecule type" value="Genomic_DNA"/>
</dbReference>
<evidence type="ECO:0000256" key="3">
    <source>
        <dbReference type="ARBA" id="ARBA00023015"/>
    </source>
</evidence>
<evidence type="ECO:0000256" key="2">
    <source>
        <dbReference type="ARBA" id="ARBA00023012"/>
    </source>
</evidence>
<dbReference type="InterPro" id="IPR016032">
    <property type="entry name" value="Sig_transdc_resp-reg_C-effctor"/>
</dbReference>
<keyword evidence="1 6" id="KW-0597">Phosphoprotein</keyword>
<dbReference type="AlphaFoldDB" id="A0A1Y1QWS1"/>
<dbReference type="GO" id="GO:0006355">
    <property type="term" value="P:regulation of DNA-templated transcription"/>
    <property type="evidence" value="ECO:0007669"/>
    <property type="project" value="InterPro"/>
</dbReference>
<dbReference type="GO" id="GO:0000156">
    <property type="term" value="F:phosphorelay response regulator activity"/>
    <property type="evidence" value="ECO:0007669"/>
    <property type="project" value="TreeGrafter"/>
</dbReference>
<keyword evidence="2" id="KW-0902">Two-component regulatory system</keyword>
<dbReference type="InterPro" id="IPR011006">
    <property type="entry name" value="CheY-like_superfamily"/>
</dbReference>
<dbReference type="PROSITE" id="PS50110">
    <property type="entry name" value="RESPONSE_REGULATORY"/>
    <property type="match status" value="1"/>
</dbReference>
<dbReference type="eggNOG" id="COG0745">
    <property type="taxonomic scope" value="Bacteria"/>
</dbReference>
<dbReference type="STRING" id="1123401.GCA_000621325_01683"/>